<dbReference type="PROSITE" id="PS50089">
    <property type="entry name" value="ZF_RING_2"/>
    <property type="match status" value="1"/>
</dbReference>
<dbReference type="Proteomes" id="UP000179807">
    <property type="component" value="Unassembled WGS sequence"/>
</dbReference>
<sequence>MGITTSSVTPKRNQNECLHGIYHKEKYRWTEGQIAANIRKGKVTPIYPFSAESQRTSRCFCSICYNYYPSINETTCCQQGICTECLAAIIDPPPKQRMCPYCRSANISIKPNVEYNDLKSPVVNTHEPLTLDDSFANLPDELICLLLQYEHLDRQMVIDLYNAGVPIDEIEASLK</sequence>
<keyword evidence="1" id="KW-0863">Zinc-finger</keyword>
<dbReference type="AlphaFoldDB" id="A0A1J4JLC8"/>
<dbReference type="Gene3D" id="3.30.40.10">
    <property type="entry name" value="Zinc/RING finger domain, C3HC4 (zinc finger)"/>
    <property type="match status" value="1"/>
</dbReference>
<dbReference type="EMBL" id="MLAK01001060">
    <property type="protein sequence ID" value="OHS98371.1"/>
    <property type="molecule type" value="Genomic_DNA"/>
</dbReference>
<proteinExistence type="predicted"/>
<accession>A0A1J4JLC8</accession>
<evidence type="ECO:0000256" key="1">
    <source>
        <dbReference type="PROSITE-ProRule" id="PRU00175"/>
    </source>
</evidence>
<evidence type="ECO:0000313" key="3">
    <source>
        <dbReference type="EMBL" id="OHS98371.1"/>
    </source>
</evidence>
<feature type="domain" description="RING-type" evidence="2">
    <location>
        <begin position="61"/>
        <end position="103"/>
    </location>
</feature>
<dbReference type="OrthoDB" id="156309at2759"/>
<protein>
    <recommendedName>
        <fullName evidence="2">RING-type domain-containing protein</fullName>
    </recommendedName>
</protein>
<keyword evidence="1" id="KW-0479">Metal-binding</keyword>
<dbReference type="SUPFAM" id="SSF57850">
    <property type="entry name" value="RING/U-box"/>
    <property type="match status" value="1"/>
</dbReference>
<dbReference type="InterPro" id="IPR013083">
    <property type="entry name" value="Znf_RING/FYVE/PHD"/>
</dbReference>
<evidence type="ECO:0000259" key="2">
    <source>
        <dbReference type="PROSITE" id="PS50089"/>
    </source>
</evidence>
<dbReference type="VEuPathDB" id="TrichDB:TRFO_08968"/>
<dbReference type="InterPro" id="IPR001841">
    <property type="entry name" value="Znf_RING"/>
</dbReference>
<organism evidence="3 4">
    <name type="scientific">Tritrichomonas foetus</name>
    <dbReference type="NCBI Taxonomy" id="1144522"/>
    <lineage>
        <taxon>Eukaryota</taxon>
        <taxon>Metamonada</taxon>
        <taxon>Parabasalia</taxon>
        <taxon>Tritrichomonadida</taxon>
        <taxon>Tritrichomonadidae</taxon>
        <taxon>Tritrichomonas</taxon>
    </lineage>
</organism>
<keyword evidence="4" id="KW-1185">Reference proteome</keyword>
<name>A0A1J4JLC8_9EUKA</name>
<comment type="caution">
    <text evidence="3">The sequence shown here is derived from an EMBL/GenBank/DDBJ whole genome shotgun (WGS) entry which is preliminary data.</text>
</comment>
<dbReference type="GeneID" id="94829307"/>
<keyword evidence="1" id="KW-0862">Zinc</keyword>
<gene>
    <name evidence="3" type="ORF">TRFO_08968</name>
</gene>
<reference evidence="3" key="1">
    <citation type="submission" date="2016-10" db="EMBL/GenBank/DDBJ databases">
        <authorList>
            <person name="Benchimol M."/>
            <person name="Almeida L.G."/>
            <person name="Vasconcelos A.T."/>
            <person name="Perreira-Neves A."/>
            <person name="Rosa I.A."/>
            <person name="Tasca T."/>
            <person name="Bogo M.R."/>
            <person name="de Souza W."/>
        </authorList>
    </citation>
    <scope>NUCLEOTIDE SEQUENCE [LARGE SCALE GENOMIC DNA]</scope>
    <source>
        <strain evidence="3">K</strain>
    </source>
</reference>
<evidence type="ECO:0000313" key="4">
    <source>
        <dbReference type="Proteomes" id="UP000179807"/>
    </source>
</evidence>
<dbReference type="GO" id="GO:0008270">
    <property type="term" value="F:zinc ion binding"/>
    <property type="evidence" value="ECO:0007669"/>
    <property type="project" value="UniProtKB-KW"/>
</dbReference>
<dbReference type="RefSeq" id="XP_068351508.1">
    <property type="nucleotide sequence ID" value="XM_068494603.1"/>
</dbReference>